<comment type="caution">
    <text evidence="13">Lacks conserved residue(s) required for the propagation of feature annotation.</text>
</comment>
<dbReference type="PANTHER" id="PTHR12424:SF17">
    <property type="entry name" value="PROTEIN TWEETY HOMOLOG 2-LIKE"/>
    <property type="match status" value="1"/>
</dbReference>
<dbReference type="EMBL" id="OZ035840">
    <property type="protein sequence ID" value="CAL1588228.1"/>
    <property type="molecule type" value="Genomic_DNA"/>
</dbReference>
<evidence type="ECO:0000256" key="13">
    <source>
        <dbReference type="RuleBase" id="RU361114"/>
    </source>
</evidence>
<evidence type="ECO:0000256" key="11">
    <source>
        <dbReference type="ARBA" id="ARBA00023214"/>
    </source>
</evidence>
<evidence type="ECO:0000256" key="6">
    <source>
        <dbReference type="ARBA" id="ARBA00022989"/>
    </source>
</evidence>
<keyword evidence="5 13" id="KW-0812">Transmembrane</keyword>
<dbReference type="Pfam" id="PF04906">
    <property type="entry name" value="Tweety"/>
    <property type="match status" value="1"/>
</dbReference>
<keyword evidence="9 13" id="KW-0869">Chloride channel</keyword>
<evidence type="ECO:0000256" key="10">
    <source>
        <dbReference type="ARBA" id="ARBA00023180"/>
    </source>
</evidence>
<protein>
    <recommendedName>
        <fullName evidence="13">Protein tweety homolog</fullName>
    </recommendedName>
</protein>
<dbReference type="InterPro" id="IPR006990">
    <property type="entry name" value="Tweety"/>
</dbReference>
<evidence type="ECO:0000256" key="4">
    <source>
        <dbReference type="ARBA" id="ARBA00022475"/>
    </source>
</evidence>
<evidence type="ECO:0000256" key="8">
    <source>
        <dbReference type="ARBA" id="ARBA00023136"/>
    </source>
</evidence>
<comment type="function">
    <text evidence="13">Probable chloride channel.</text>
</comment>
<dbReference type="AlphaFoldDB" id="A0AAV2KH98"/>
<dbReference type="PANTHER" id="PTHR12424">
    <property type="entry name" value="TWEETY-RELATED"/>
    <property type="match status" value="1"/>
</dbReference>
<evidence type="ECO:0000256" key="3">
    <source>
        <dbReference type="ARBA" id="ARBA00022448"/>
    </source>
</evidence>
<proteinExistence type="inferred from homology"/>
<keyword evidence="11 13" id="KW-0868">Chloride</keyword>
<evidence type="ECO:0000256" key="12">
    <source>
        <dbReference type="ARBA" id="ARBA00023303"/>
    </source>
</evidence>
<keyword evidence="10" id="KW-0325">Glycoprotein</keyword>
<evidence type="ECO:0000256" key="7">
    <source>
        <dbReference type="ARBA" id="ARBA00023065"/>
    </source>
</evidence>
<keyword evidence="7 13" id="KW-0406">Ion transport</keyword>
<gene>
    <name evidence="14" type="ORF">KC01_LOCUS18059</name>
</gene>
<keyword evidence="15" id="KW-1185">Reference proteome</keyword>
<comment type="similarity">
    <text evidence="2 13">Belongs to the tweety family.</text>
</comment>
<organism evidence="14 15">
    <name type="scientific">Knipowitschia caucasica</name>
    <name type="common">Caucasian dwarf goby</name>
    <name type="synonym">Pomatoschistus caucasicus</name>
    <dbReference type="NCBI Taxonomy" id="637954"/>
    <lineage>
        <taxon>Eukaryota</taxon>
        <taxon>Metazoa</taxon>
        <taxon>Chordata</taxon>
        <taxon>Craniata</taxon>
        <taxon>Vertebrata</taxon>
        <taxon>Euteleostomi</taxon>
        <taxon>Actinopterygii</taxon>
        <taxon>Neopterygii</taxon>
        <taxon>Teleostei</taxon>
        <taxon>Neoteleostei</taxon>
        <taxon>Acanthomorphata</taxon>
        <taxon>Gobiaria</taxon>
        <taxon>Gobiiformes</taxon>
        <taxon>Gobioidei</taxon>
        <taxon>Gobiidae</taxon>
        <taxon>Gobiinae</taxon>
        <taxon>Knipowitschia</taxon>
    </lineage>
</organism>
<evidence type="ECO:0000313" key="15">
    <source>
        <dbReference type="Proteomes" id="UP001497482"/>
    </source>
</evidence>
<feature type="transmembrane region" description="Helical" evidence="13">
    <location>
        <begin position="45"/>
        <end position="73"/>
    </location>
</feature>
<dbReference type="GO" id="GO:0005886">
    <property type="term" value="C:plasma membrane"/>
    <property type="evidence" value="ECO:0007669"/>
    <property type="project" value="UniProtKB-SubCell"/>
</dbReference>
<evidence type="ECO:0000256" key="9">
    <source>
        <dbReference type="ARBA" id="ARBA00023173"/>
    </source>
</evidence>
<accession>A0AAV2KH98</accession>
<dbReference type="GO" id="GO:0034707">
    <property type="term" value="C:chloride channel complex"/>
    <property type="evidence" value="ECO:0007669"/>
    <property type="project" value="UniProtKB-UniRule"/>
</dbReference>
<keyword evidence="3 13" id="KW-0813">Transport</keyword>
<dbReference type="GO" id="GO:0005229">
    <property type="term" value="F:intracellularly calcium-gated chloride channel activity"/>
    <property type="evidence" value="ECO:0007669"/>
    <property type="project" value="TreeGrafter"/>
</dbReference>
<reference evidence="14 15" key="1">
    <citation type="submission" date="2024-04" db="EMBL/GenBank/DDBJ databases">
        <authorList>
            <person name="Waldvogel A.-M."/>
            <person name="Schoenle A."/>
        </authorList>
    </citation>
    <scope>NUCLEOTIDE SEQUENCE [LARGE SCALE GENOMIC DNA]</scope>
</reference>
<evidence type="ECO:0000313" key="14">
    <source>
        <dbReference type="EMBL" id="CAL1588228.1"/>
    </source>
</evidence>
<keyword evidence="12 13" id="KW-0407">Ion channel</keyword>
<evidence type="ECO:0000256" key="5">
    <source>
        <dbReference type="ARBA" id="ARBA00022692"/>
    </source>
</evidence>
<keyword evidence="4" id="KW-1003">Cell membrane</keyword>
<dbReference type="GO" id="GO:0072320">
    <property type="term" value="F:volume-sensitive chloride channel activity"/>
    <property type="evidence" value="ECO:0007669"/>
    <property type="project" value="TreeGrafter"/>
</dbReference>
<evidence type="ECO:0000256" key="1">
    <source>
        <dbReference type="ARBA" id="ARBA00004651"/>
    </source>
</evidence>
<name>A0AAV2KH98_KNICA</name>
<comment type="subcellular location">
    <subcellularLocation>
        <location evidence="1">Cell membrane</location>
        <topology evidence="1">Multi-pass membrane protein</topology>
    </subcellularLocation>
</comment>
<sequence>MATARLDYVAPWWTYWLHNFPHLNFVFESVDNTFKPEEPSYQQSVVAFAFLGALGLCVSLLTLASYLLWLCLCRHDVDEETKRPETCCITWGVVLSGLIIW</sequence>
<evidence type="ECO:0000256" key="2">
    <source>
        <dbReference type="ARBA" id="ARBA00009849"/>
    </source>
</evidence>
<keyword evidence="6 13" id="KW-1133">Transmembrane helix</keyword>
<keyword evidence="8 13" id="KW-0472">Membrane</keyword>
<dbReference type="Proteomes" id="UP001497482">
    <property type="component" value="Chromosome 18"/>
</dbReference>